<dbReference type="SMART" id="SM00388">
    <property type="entry name" value="HisKA"/>
    <property type="match status" value="1"/>
</dbReference>
<evidence type="ECO:0000256" key="7">
    <source>
        <dbReference type="ARBA" id="ARBA00022741"/>
    </source>
</evidence>
<dbReference type="GO" id="GO:0006355">
    <property type="term" value="P:regulation of DNA-templated transcription"/>
    <property type="evidence" value="ECO:0007669"/>
    <property type="project" value="InterPro"/>
</dbReference>
<keyword evidence="12" id="KW-0175">Coiled coil</keyword>
<dbReference type="InterPro" id="IPR036097">
    <property type="entry name" value="HisK_dim/P_sf"/>
</dbReference>
<dbReference type="PROSITE" id="PS50113">
    <property type="entry name" value="PAC"/>
    <property type="match status" value="1"/>
</dbReference>
<evidence type="ECO:0000259" key="17">
    <source>
        <dbReference type="PROSITE" id="PS50885"/>
    </source>
</evidence>
<evidence type="ECO:0000256" key="9">
    <source>
        <dbReference type="ARBA" id="ARBA00022840"/>
    </source>
</evidence>
<dbReference type="PROSITE" id="PS50885">
    <property type="entry name" value="HAMP"/>
    <property type="match status" value="1"/>
</dbReference>
<evidence type="ECO:0000256" key="8">
    <source>
        <dbReference type="ARBA" id="ARBA00022777"/>
    </source>
</evidence>
<dbReference type="PRINTS" id="PR00344">
    <property type="entry name" value="BCTRLSENSOR"/>
</dbReference>
<evidence type="ECO:0000256" key="10">
    <source>
        <dbReference type="ARBA" id="ARBA00023012"/>
    </source>
</evidence>
<dbReference type="InterPro" id="IPR000700">
    <property type="entry name" value="PAS-assoc_C"/>
</dbReference>
<feature type="domain" description="HAMP" evidence="17">
    <location>
        <begin position="66"/>
        <end position="118"/>
    </location>
</feature>
<dbReference type="STRING" id="698762.SAMN00808754_0012"/>
<dbReference type="PROSITE" id="PS50109">
    <property type="entry name" value="HIS_KIN"/>
    <property type="match status" value="1"/>
</dbReference>
<name>A0A1W1V503_9FIRM</name>
<dbReference type="CDD" id="cd06225">
    <property type="entry name" value="HAMP"/>
    <property type="match status" value="1"/>
</dbReference>
<dbReference type="SUPFAM" id="SSF55785">
    <property type="entry name" value="PYP-like sensor domain (PAS domain)"/>
    <property type="match status" value="1"/>
</dbReference>
<feature type="transmembrane region" description="Helical" evidence="13">
    <location>
        <begin position="46"/>
        <end position="65"/>
    </location>
</feature>
<evidence type="ECO:0000256" key="1">
    <source>
        <dbReference type="ARBA" id="ARBA00000085"/>
    </source>
</evidence>
<keyword evidence="9" id="KW-0067">ATP-binding</keyword>
<reference evidence="18 19" key="1">
    <citation type="submission" date="2017-04" db="EMBL/GenBank/DDBJ databases">
        <authorList>
            <person name="Afonso C.L."/>
            <person name="Miller P.J."/>
            <person name="Scott M.A."/>
            <person name="Spackman E."/>
            <person name="Goraichik I."/>
            <person name="Dimitrov K.M."/>
            <person name="Suarez D.L."/>
            <person name="Swayne D.E."/>
        </authorList>
    </citation>
    <scope>NUCLEOTIDE SEQUENCE [LARGE SCALE GENOMIC DNA]</scope>
    <source>
        <strain evidence="18 19">ToBE</strain>
    </source>
</reference>
<evidence type="ECO:0000259" key="15">
    <source>
        <dbReference type="PROSITE" id="PS50112"/>
    </source>
</evidence>
<comment type="subcellular location">
    <subcellularLocation>
        <location evidence="2">Cell membrane</location>
    </subcellularLocation>
</comment>
<evidence type="ECO:0000259" key="14">
    <source>
        <dbReference type="PROSITE" id="PS50109"/>
    </source>
</evidence>
<keyword evidence="10" id="KW-0902">Two-component regulatory system</keyword>
<feature type="domain" description="Histidine kinase" evidence="14">
    <location>
        <begin position="247"/>
        <end position="465"/>
    </location>
</feature>
<dbReference type="GO" id="GO:0005524">
    <property type="term" value="F:ATP binding"/>
    <property type="evidence" value="ECO:0007669"/>
    <property type="project" value="UniProtKB-KW"/>
</dbReference>
<dbReference type="NCBIfam" id="TIGR00229">
    <property type="entry name" value="sensory_box"/>
    <property type="match status" value="1"/>
</dbReference>
<dbReference type="Gene3D" id="1.10.287.130">
    <property type="match status" value="1"/>
</dbReference>
<dbReference type="SMART" id="SM00387">
    <property type="entry name" value="HATPase_c"/>
    <property type="match status" value="1"/>
</dbReference>
<dbReference type="Gene3D" id="3.30.565.10">
    <property type="entry name" value="Histidine kinase-like ATPase, C-terminal domain"/>
    <property type="match status" value="1"/>
</dbReference>
<dbReference type="CDD" id="cd00082">
    <property type="entry name" value="HisKA"/>
    <property type="match status" value="1"/>
</dbReference>
<dbReference type="GO" id="GO:0016036">
    <property type="term" value="P:cellular response to phosphate starvation"/>
    <property type="evidence" value="ECO:0007669"/>
    <property type="project" value="TreeGrafter"/>
</dbReference>
<feature type="domain" description="PAC" evidence="16">
    <location>
        <begin position="193"/>
        <end position="243"/>
    </location>
</feature>
<sequence>MKRLARKMAVNITGWIFFVLFFIYWAIRFILGPQGQGIPLILSGQGWVFLIGFLLVIGVGVYRLCCNFLSPLEAMLPITRKIAAGDLEQRIEVERDDELGILAKHLNDMVDRLRNNIREISGERNKIKAILASLTDAVVAVDQVGRVMFVNPAAEEMLKKREDEVVRKYLLEVIRNHEMDSLAKDILDKGETREAELRLFPTSSRVFKVHGAPITTEQGRIVGAVLSIRDITELRRLEQMRTEFVANVSHELRTPLTSIRGFVETLLEGALEDEKISRRFLTIINSEAQRLQQLIEDLLTLSRLEHQKPEKVVKGASLKETLSRVLEVVGPLAQDKGVELKVELPPDLPLLKFPENFLEQVLLNLLDNGIKYTPRGGSVTVAAEREGSKIRVEVRDTGIGIPKESLPRVFERFYRVDKARSRELGGTGLGLSIVKHMVESHGGTVGVHSQVGQGSTFYFILPIAEGEEGGEGVTRR</sequence>
<keyword evidence="19" id="KW-1185">Reference proteome</keyword>
<dbReference type="CDD" id="cd00130">
    <property type="entry name" value="PAS"/>
    <property type="match status" value="1"/>
</dbReference>
<dbReference type="InterPro" id="IPR036890">
    <property type="entry name" value="HATPase_C_sf"/>
</dbReference>
<evidence type="ECO:0000256" key="13">
    <source>
        <dbReference type="SAM" id="Phobius"/>
    </source>
</evidence>
<keyword evidence="11 13" id="KW-0472">Membrane</keyword>
<dbReference type="Proteomes" id="UP000192569">
    <property type="component" value="Chromosome I"/>
</dbReference>
<evidence type="ECO:0000256" key="6">
    <source>
        <dbReference type="ARBA" id="ARBA00022679"/>
    </source>
</evidence>
<dbReference type="Gene3D" id="1.10.8.500">
    <property type="entry name" value="HAMP domain in histidine kinase"/>
    <property type="match status" value="1"/>
</dbReference>
<dbReference type="InterPro" id="IPR003661">
    <property type="entry name" value="HisK_dim/P_dom"/>
</dbReference>
<feature type="domain" description="PAS" evidence="15">
    <location>
        <begin position="123"/>
        <end position="194"/>
    </location>
</feature>
<organism evidence="18 19">
    <name type="scientific">Thermanaeromonas toyohensis ToBE</name>
    <dbReference type="NCBI Taxonomy" id="698762"/>
    <lineage>
        <taxon>Bacteria</taxon>
        <taxon>Bacillati</taxon>
        <taxon>Bacillota</taxon>
        <taxon>Clostridia</taxon>
        <taxon>Neomoorellales</taxon>
        <taxon>Neomoorellaceae</taxon>
        <taxon>Thermanaeromonas</taxon>
    </lineage>
</organism>
<keyword evidence="5" id="KW-0597">Phosphoprotein</keyword>
<dbReference type="PANTHER" id="PTHR45453:SF1">
    <property type="entry name" value="PHOSPHATE REGULON SENSOR PROTEIN PHOR"/>
    <property type="match status" value="1"/>
</dbReference>
<dbReference type="SMART" id="SM00304">
    <property type="entry name" value="HAMP"/>
    <property type="match status" value="1"/>
</dbReference>
<dbReference type="PROSITE" id="PS50112">
    <property type="entry name" value="PAS"/>
    <property type="match status" value="1"/>
</dbReference>
<keyword evidence="13" id="KW-1133">Transmembrane helix</keyword>
<dbReference type="SUPFAM" id="SSF158472">
    <property type="entry name" value="HAMP domain-like"/>
    <property type="match status" value="1"/>
</dbReference>
<dbReference type="InterPro" id="IPR013767">
    <property type="entry name" value="PAS_fold"/>
</dbReference>
<evidence type="ECO:0000256" key="4">
    <source>
        <dbReference type="ARBA" id="ARBA00022475"/>
    </source>
</evidence>
<dbReference type="SUPFAM" id="SSF55874">
    <property type="entry name" value="ATPase domain of HSP90 chaperone/DNA topoisomerase II/histidine kinase"/>
    <property type="match status" value="1"/>
</dbReference>
<keyword evidence="4" id="KW-1003">Cell membrane</keyword>
<dbReference type="InterPro" id="IPR003594">
    <property type="entry name" value="HATPase_dom"/>
</dbReference>
<feature type="transmembrane region" description="Helical" evidence="13">
    <location>
        <begin position="12"/>
        <end position="31"/>
    </location>
</feature>
<dbReference type="SMART" id="SM00091">
    <property type="entry name" value="PAS"/>
    <property type="match status" value="1"/>
</dbReference>
<dbReference type="AlphaFoldDB" id="A0A1W1V503"/>
<dbReference type="Gene3D" id="3.30.450.20">
    <property type="entry name" value="PAS domain"/>
    <property type="match status" value="1"/>
</dbReference>
<dbReference type="InterPro" id="IPR000014">
    <property type="entry name" value="PAS"/>
</dbReference>
<dbReference type="SUPFAM" id="SSF47384">
    <property type="entry name" value="Homodimeric domain of signal transducing histidine kinase"/>
    <property type="match status" value="1"/>
</dbReference>
<dbReference type="NCBIfam" id="NF046044">
    <property type="entry name" value="PnpS"/>
    <property type="match status" value="1"/>
</dbReference>
<proteinExistence type="predicted"/>
<dbReference type="GO" id="GO:0000155">
    <property type="term" value="F:phosphorelay sensor kinase activity"/>
    <property type="evidence" value="ECO:0007669"/>
    <property type="project" value="InterPro"/>
</dbReference>
<accession>A0A1W1V503</accession>
<dbReference type="GO" id="GO:0005886">
    <property type="term" value="C:plasma membrane"/>
    <property type="evidence" value="ECO:0007669"/>
    <property type="project" value="UniProtKB-SubCell"/>
</dbReference>
<keyword evidence="13" id="KW-0812">Transmembrane</keyword>
<evidence type="ECO:0000256" key="12">
    <source>
        <dbReference type="SAM" id="Coils"/>
    </source>
</evidence>
<gene>
    <name evidence="18" type="ORF">SAMN00808754_0012</name>
</gene>
<dbReference type="InterPro" id="IPR035965">
    <property type="entry name" value="PAS-like_dom_sf"/>
</dbReference>
<dbReference type="Pfam" id="PF00989">
    <property type="entry name" value="PAS"/>
    <property type="match status" value="1"/>
</dbReference>
<evidence type="ECO:0000256" key="3">
    <source>
        <dbReference type="ARBA" id="ARBA00012438"/>
    </source>
</evidence>
<dbReference type="GO" id="GO:0004721">
    <property type="term" value="F:phosphoprotein phosphatase activity"/>
    <property type="evidence" value="ECO:0007669"/>
    <property type="project" value="TreeGrafter"/>
</dbReference>
<evidence type="ECO:0000313" key="19">
    <source>
        <dbReference type="Proteomes" id="UP000192569"/>
    </source>
</evidence>
<dbReference type="FunFam" id="3.30.565.10:FF:000006">
    <property type="entry name" value="Sensor histidine kinase WalK"/>
    <property type="match status" value="1"/>
</dbReference>
<dbReference type="InterPro" id="IPR005467">
    <property type="entry name" value="His_kinase_dom"/>
</dbReference>
<dbReference type="Pfam" id="PF00512">
    <property type="entry name" value="HisKA"/>
    <property type="match status" value="1"/>
</dbReference>
<keyword evidence="6" id="KW-0808">Transferase</keyword>
<protein>
    <recommendedName>
        <fullName evidence="3">histidine kinase</fullName>
        <ecNumber evidence="3">2.7.13.3</ecNumber>
    </recommendedName>
</protein>
<dbReference type="PANTHER" id="PTHR45453">
    <property type="entry name" value="PHOSPHATE REGULON SENSOR PROTEIN PHOR"/>
    <property type="match status" value="1"/>
</dbReference>
<dbReference type="InterPro" id="IPR050351">
    <property type="entry name" value="BphY/WalK/GraS-like"/>
</dbReference>
<dbReference type="CDD" id="cd16922">
    <property type="entry name" value="HATPase_EvgS-ArcB-TorS-like"/>
    <property type="match status" value="1"/>
</dbReference>
<evidence type="ECO:0000256" key="2">
    <source>
        <dbReference type="ARBA" id="ARBA00004236"/>
    </source>
</evidence>
<evidence type="ECO:0000259" key="16">
    <source>
        <dbReference type="PROSITE" id="PS50113"/>
    </source>
</evidence>
<dbReference type="Pfam" id="PF02518">
    <property type="entry name" value="HATPase_c"/>
    <property type="match status" value="1"/>
</dbReference>
<keyword evidence="7" id="KW-0547">Nucleotide-binding</keyword>
<dbReference type="Pfam" id="PF00672">
    <property type="entry name" value="HAMP"/>
    <property type="match status" value="1"/>
</dbReference>
<evidence type="ECO:0000256" key="11">
    <source>
        <dbReference type="ARBA" id="ARBA00023136"/>
    </source>
</evidence>
<dbReference type="FunFam" id="1.10.287.130:FF:000008">
    <property type="entry name" value="Two-component sensor histidine kinase"/>
    <property type="match status" value="1"/>
</dbReference>
<evidence type="ECO:0000256" key="5">
    <source>
        <dbReference type="ARBA" id="ARBA00022553"/>
    </source>
</evidence>
<dbReference type="EC" id="2.7.13.3" evidence="3"/>
<feature type="coiled-coil region" evidence="12">
    <location>
        <begin position="103"/>
        <end position="130"/>
    </location>
</feature>
<comment type="catalytic activity">
    <reaction evidence="1">
        <text>ATP + protein L-histidine = ADP + protein N-phospho-L-histidine.</text>
        <dbReference type="EC" id="2.7.13.3"/>
    </reaction>
</comment>
<keyword evidence="8 18" id="KW-0418">Kinase</keyword>
<dbReference type="InterPro" id="IPR004358">
    <property type="entry name" value="Sig_transdc_His_kin-like_C"/>
</dbReference>
<dbReference type="EMBL" id="LT838272">
    <property type="protein sequence ID" value="SMB88499.1"/>
    <property type="molecule type" value="Genomic_DNA"/>
</dbReference>
<evidence type="ECO:0000313" key="18">
    <source>
        <dbReference type="EMBL" id="SMB88499.1"/>
    </source>
</evidence>
<dbReference type="InterPro" id="IPR003660">
    <property type="entry name" value="HAMP_dom"/>
</dbReference>